<keyword evidence="4" id="KW-1185">Reference proteome</keyword>
<dbReference type="Gene3D" id="3.40.50.10330">
    <property type="entry name" value="Probable inorganic polyphosphate/atp-NAD kinase, domain 1"/>
    <property type="match status" value="1"/>
</dbReference>
<feature type="domain" description="DAGKc" evidence="2">
    <location>
        <begin position="241"/>
        <end position="290"/>
    </location>
</feature>
<dbReference type="OMA" id="ISSWHEN"/>
<sequence length="290" mass="31858">MQKIESLSRNNSRSLKVASPQQSLRRLGLCSQIASATGQHSSPVVFPEKRGKLKGSRESAVGEGQQQDKGNRKDEHRIDIGGDEKANLLGYIVFSGKLSLTKKLIKSSTDVSQVSTKETKQESGVDAKLTSKALLWATHRLALDDVISVTYNVGVKHFTVHAYPLSKGSCGLSCFMKARRIRKDFCFLASSSEEALQWVMGFADQQCFINCLPHPLASAKKQASSELIIVDTPIELHLKCKSPPKLLVILNPRSGRGRSTKVFHNLVEPIFKLAGFRMEIVKTTSAGHAK</sequence>
<accession>A0A7N0RBV7</accession>
<dbReference type="PANTHER" id="PTHR12358">
    <property type="entry name" value="SPHINGOSINE KINASE"/>
    <property type="match status" value="1"/>
</dbReference>
<reference evidence="3" key="1">
    <citation type="submission" date="2021-01" db="UniProtKB">
        <authorList>
            <consortium name="EnsemblPlants"/>
        </authorList>
    </citation>
    <scope>IDENTIFICATION</scope>
</reference>
<dbReference type="InterPro" id="IPR001206">
    <property type="entry name" value="Diacylglycerol_kinase_cat_dom"/>
</dbReference>
<dbReference type="GO" id="GO:0016020">
    <property type="term" value="C:membrane"/>
    <property type="evidence" value="ECO:0007669"/>
    <property type="project" value="GOC"/>
</dbReference>
<dbReference type="InterPro" id="IPR050187">
    <property type="entry name" value="Lipid_Phosphate_FormReg"/>
</dbReference>
<name>A0A7N0RBV7_KALFE</name>
<dbReference type="PANTHER" id="PTHR12358:SF111">
    <property type="entry name" value="CERAMIDE KINASE, ISOFORM A"/>
    <property type="match status" value="1"/>
</dbReference>
<dbReference type="PROSITE" id="PS50146">
    <property type="entry name" value="DAGK"/>
    <property type="match status" value="1"/>
</dbReference>
<protein>
    <recommendedName>
        <fullName evidence="2">DAGKc domain-containing protein</fullName>
    </recommendedName>
</protein>
<dbReference type="Proteomes" id="UP000594263">
    <property type="component" value="Unplaced"/>
</dbReference>
<evidence type="ECO:0000256" key="1">
    <source>
        <dbReference type="SAM" id="MobiDB-lite"/>
    </source>
</evidence>
<evidence type="ECO:0000259" key="2">
    <source>
        <dbReference type="PROSITE" id="PS50146"/>
    </source>
</evidence>
<organism evidence="3 4">
    <name type="scientific">Kalanchoe fedtschenkoi</name>
    <name type="common">Lavender scallops</name>
    <name type="synonym">South American air plant</name>
    <dbReference type="NCBI Taxonomy" id="63787"/>
    <lineage>
        <taxon>Eukaryota</taxon>
        <taxon>Viridiplantae</taxon>
        <taxon>Streptophyta</taxon>
        <taxon>Embryophyta</taxon>
        <taxon>Tracheophyta</taxon>
        <taxon>Spermatophyta</taxon>
        <taxon>Magnoliopsida</taxon>
        <taxon>eudicotyledons</taxon>
        <taxon>Gunneridae</taxon>
        <taxon>Pentapetalae</taxon>
        <taxon>Saxifragales</taxon>
        <taxon>Crassulaceae</taxon>
        <taxon>Kalanchoe</taxon>
    </lineage>
</organism>
<dbReference type="GO" id="GO:0006672">
    <property type="term" value="P:ceramide metabolic process"/>
    <property type="evidence" value="ECO:0007669"/>
    <property type="project" value="TreeGrafter"/>
</dbReference>
<dbReference type="InterPro" id="IPR017438">
    <property type="entry name" value="ATP-NAD_kinase_N"/>
</dbReference>
<feature type="region of interest" description="Disordered" evidence="1">
    <location>
        <begin position="1"/>
        <end position="22"/>
    </location>
</feature>
<feature type="region of interest" description="Disordered" evidence="1">
    <location>
        <begin position="36"/>
        <end position="78"/>
    </location>
</feature>
<dbReference type="SUPFAM" id="SSF111331">
    <property type="entry name" value="NAD kinase/diacylglycerol kinase-like"/>
    <property type="match status" value="1"/>
</dbReference>
<dbReference type="AlphaFoldDB" id="A0A7N0RBV7"/>
<dbReference type="GO" id="GO:0001729">
    <property type="term" value="F:ceramide kinase activity"/>
    <property type="evidence" value="ECO:0007669"/>
    <property type="project" value="TreeGrafter"/>
</dbReference>
<evidence type="ECO:0000313" key="3">
    <source>
        <dbReference type="EnsemblPlants" id="Kaladp0008s0148.1.v1.1"/>
    </source>
</evidence>
<dbReference type="Pfam" id="PF00781">
    <property type="entry name" value="DAGK_cat"/>
    <property type="match status" value="1"/>
</dbReference>
<dbReference type="EnsemblPlants" id="Kaladp0008s0148.1.v1.1">
    <property type="protein sequence ID" value="Kaladp0008s0148.1.v1.1"/>
    <property type="gene ID" value="Kaladp0008s0148.v1.1"/>
</dbReference>
<feature type="compositionally biased region" description="Basic and acidic residues" evidence="1">
    <location>
        <begin position="69"/>
        <end position="78"/>
    </location>
</feature>
<dbReference type="Gramene" id="Kaladp0008s0148.1.v1.1">
    <property type="protein sequence ID" value="Kaladp0008s0148.1.v1.1"/>
    <property type="gene ID" value="Kaladp0008s0148.v1.1"/>
</dbReference>
<proteinExistence type="predicted"/>
<dbReference type="InterPro" id="IPR016064">
    <property type="entry name" value="NAD/diacylglycerol_kinase_sf"/>
</dbReference>
<evidence type="ECO:0000313" key="4">
    <source>
        <dbReference type="Proteomes" id="UP000594263"/>
    </source>
</evidence>